<reference evidence="3" key="2">
    <citation type="submission" date="2015-01" db="EMBL/GenBank/DDBJ databases">
        <title>Evolutionary Origins and Diversification of the Mycorrhizal Mutualists.</title>
        <authorList>
            <consortium name="DOE Joint Genome Institute"/>
            <consortium name="Mycorrhizal Genomics Consortium"/>
            <person name="Kohler A."/>
            <person name="Kuo A."/>
            <person name="Nagy L.G."/>
            <person name="Floudas D."/>
            <person name="Copeland A."/>
            <person name="Barry K.W."/>
            <person name="Cichocki N."/>
            <person name="Veneault-Fourrey C."/>
            <person name="LaButti K."/>
            <person name="Lindquist E.A."/>
            <person name="Lipzen A."/>
            <person name="Lundell T."/>
            <person name="Morin E."/>
            <person name="Murat C."/>
            <person name="Riley R."/>
            <person name="Ohm R."/>
            <person name="Sun H."/>
            <person name="Tunlid A."/>
            <person name="Henrissat B."/>
            <person name="Grigoriev I.V."/>
            <person name="Hibbett D.S."/>
            <person name="Martin F."/>
        </authorList>
    </citation>
    <scope>NUCLEOTIDE SEQUENCE [LARGE SCALE GENOMIC DNA]</scope>
    <source>
        <strain evidence="3">Foug A</strain>
    </source>
</reference>
<evidence type="ECO:0000313" key="2">
    <source>
        <dbReference type="EMBL" id="KIM68327.1"/>
    </source>
</evidence>
<dbReference type="Proteomes" id="UP000053989">
    <property type="component" value="Unassembled WGS sequence"/>
</dbReference>
<feature type="compositionally biased region" description="Basic and acidic residues" evidence="1">
    <location>
        <begin position="48"/>
        <end position="58"/>
    </location>
</feature>
<dbReference type="AlphaFoldDB" id="A0A0C3ATN8"/>
<dbReference type="InParanoid" id="A0A0C3ATN8"/>
<keyword evidence="3" id="KW-1185">Reference proteome</keyword>
<feature type="compositionally biased region" description="Acidic residues" evidence="1">
    <location>
        <begin position="24"/>
        <end position="47"/>
    </location>
</feature>
<evidence type="ECO:0000313" key="3">
    <source>
        <dbReference type="Proteomes" id="UP000053989"/>
    </source>
</evidence>
<dbReference type="EMBL" id="KN822010">
    <property type="protein sequence ID" value="KIM68327.1"/>
    <property type="molecule type" value="Genomic_DNA"/>
</dbReference>
<name>A0A0C3ATN8_9AGAM</name>
<feature type="region of interest" description="Disordered" evidence="1">
    <location>
        <begin position="24"/>
        <end position="130"/>
    </location>
</feature>
<protein>
    <submittedName>
        <fullName evidence="2">Uncharacterized protein</fullName>
    </submittedName>
</protein>
<accession>A0A0C3ATN8</accession>
<proteinExistence type="predicted"/>
<organism evidence="2 3">
    <name type="scientific">Scleroderma citrinum Foug A</name>
    <dbReference type="NCBI Taxonomy" id="1036808"/>
    <lineage>
        <taxon>Eukaryota</taxon>
        <taxon>Fungi</taxon>
        <taxon>Dikarya</taxon>
        <taxon>Basidiomycota</taxon>
        <taxon>Agaricomycotina</taxon>
        <taxon>Agaricomycetes</taxon>
        <taxon>Agaricomycetidae</taxon>
        <taxon>Boletales</taxon>
        <taxon>Sclerodermatineae</taxon>
        <taxon>Sclerodermataceae</taxon>
        <taxon>Scleroderma</taxon>
    </lineage>
</organism>
<evidence type="ECO:0000256" key="1">
    <source>
        <dbReference type="SAM" id="MobiDB-lite"/>
    </source>
</evidence>
<gene>
    <name evidence="2" type="ORF">SCLCIDRAFT_20692</name>
</gene>
<reference evidence="2 3" key="1">
    <citation type="submission" date="2014-04" db="EMBL/GenBank/DDBJ databases">
        <authorList>
            <consortium name="DOE Joint Genome Institute"/>
            <person name="Kuo A."/>
            <person name="Kohler A."/>
            <person name="Nagy L.G."/>
            <person name="Floudas D."/>
            <person name="Copeland A."/>
            <person name="Barry K.W."/>
            <person name="Cichocki N."/>
            <person name="Veneault-Fourrey C."/>
            <person name="LaButti K."/>
            <person name="Lindquist E.A."/>
            <person name="Lipzen A."/>
            <person name="Lundell T."/>
            <person name="Morin E."/>
            <person name="Murat C."/>
            <person name="Sun H."/>
            <person name="Tunlid A."/>
            <person name="Henrissat B."/>
            <person name="Grigoriev I.V."/>
            <person name="Hibbett D.S."/>
            <person name="Martin F."/>
            <person name="Nordberg H.P."/>
            <person name="Cantor M.N."/>
            <person name="Hua S.X."/>
        </authorList>
    </citation>
    <scope>NUCLEOTIDE SEQUENCE [LARGE SCALE GENOMIC DNA]</scope>
    <source>
        <strain evidence="2 3">Foug A</strain>
    </source>
</reference>
<dbReference type="HOGENOM" id="CLU_1939396_0_0_1"/>
<sequence length="130" mass="13799">MPAPSNEKPKCQMWKKAYVEIDCESSDYGDDDDDYSGNNSEDEDDDKDGSSDDHDHGTSRSPMRPAGSSTATKRKDGSSSGCTPLSKPRPAGKSSPVKGLVKKPSSIEPSSPAAHKGNRGTFLHGLSTDP</sequence>